<evidence type="ECO:0000313" key="2">
    <source>
        <dbReference type="EMBL" id="KAF5911438.1"/>
    </source>
</evidence>
<accession>A0A7J7E6R9</accession>
<comment type="caution">
    <text evidence="2">The sequence shown here is derived from an EMBL/GenBank/DDBJ whole genome shotgun (WGS) entry which is preliminary data.</text>
</comment>
<keyword evidence="3" id="KW-1185">Reference proteome</keyword>
<dbReference type="Proteomes" id="UP000551758">
    <property type="component" value="Unassembled WGS sequence"/>
</dbReference>
<name>A0A7J7E6R9_DICBM</name>
<evidence type="ECO:0000256" key="1">
    <source>
        <dbReference type="SAM" id="MobiDB-lite"/>
    </source>
</evidence>
<sequence>MSKGEGNPHLLKASWGSHTQSASEGSPHPTRCSGEVEGGVGSGVEEPRSRQFANSGRKRLCHTPEGKGPRPPSPLHTAPPRPACALGQSGARREKSSMGLPTPASDMETTAPWAEKPGAPCSPETPLGHSWGMRRPLRAADWTAVGARKCVCPPPTPDARKAHPAHPAREPGSARRLGSRRGSSPLALAQTGIAAFFSLDFVFSRSCFHCGKEIPAWAERLQPAFGPVSDPGRRSPLCGSRSEIHSGRGLRGMPPERAFQLMETWCHILFSRLTFRECFALGAAELVSVNKTNPKRRPKCVICVGTPRFAL</sequence>
<organism evidence="2 3">
    <name type="scientific">Diceros bicornis minor</name>
    <name type="common">South-central black rhinoceros</name>
    <dbReference type="NCBI Taxonomy" id="77932"/>
    <lineage>
        <taxon>Eukaryota</taxon>
        <taxon>Metazoa</taxon>
        <taxon>Chordata</taxon>
        <taxon>Craniata</taxon>
        <taxon>Vertebrata</taxon>
        <taxon>Euteleostomi</taxon>
        <taxon>Mammalia</taxon>
        <taxon>Eutheria</taxon>
        <taxon>Laurasiatheria</taxon>
        <taxon>Perissodactyla</taxon>
        <taxon>Rhinocerotidae</taxon>
        <taxon>Diceros</taxon>
    </lineage>
</organism>
<dbReference type="EMBL" id="JACDTQ010003959">
    <property type="protein sequence ID" value="KAF5911438.1"/>
    <property type="molecule type" value="Genomic_DNA"/>
</dbReference>
<feature type="compositionally biased region" description="Pro residues" evidence="1">
    <location>
        <begin position="69"/>
        <end position="82"/>
    </location>
</feature>
<protein>
    <submittedName>
        <fullName evidence="2">Uncharacterized protein</fullName>
    </submittedName>
</protein>
<gene>
    <name evidence="2" type="ORF">HPG69_004359</name>
</gene>
<feature type="region of interest" description="Disordered" evidence="1">
    <location>
        <begin position="153"/>
        <end position="183"/>
    </location>
</feature>
<feature type="region of interest" description="Disordered" evidence="1">
    <location>
        <begin position="1"/>
        <end position="132"/>
    </location>
</feature>
<proteinExistence type="predicted"/>
<dbReference type="AlphaFoldDB" id="A0A7J7E6R9"/>
<reference evidence="2 3" key="1">
    <citation type="journal article" date="2020" name="Mol. Biol. Evol.">
        <title>Interspecific Gene Flow and the Evolution of Specialization in Black and White Rhinoceros.</title>
        <authorList>
            <person name="Moodley Y."/>
            <person name="Westbury M.V."/>
            <person name="Russo I.M."/>
            <person name="Gopalakrishnan S."/>
            <person name="Rakotoarivelo A."/>
            <person name="Olsen R.A."/>
            <person name="Prost S."/>
            <person name="Tunstall T."/>
            <person name="Ryder O.A."/>
            <person name="Dalen L."/>
            <person name="Bruford M.W."/>
        </authorList>
    </citation>
    <scope>NUCLEOTIDE SEQUENCE [LARGE SCALE GENOMIC DNA]</scope>
    <source>
        <strain evidence="2">SBR-YM</strain>
        <tissue evidence="2">Skin</tissue>
    </source>
</reference>
<evidence type="ECO:0000313" key="3">
    <source>
        <dbReference type="Proteomes" id="UP000551758"/>
    </source>
</evidence>
<feature type="compositionally biased region" description="Low complexity" evidence="1">
    <location>
        <begin position="174"/>
        <end position="183"/>
    </location>
</feature>